<name>A0A3M7TX67_9BACI</name>
<dbReference type="OrthoDB" id="110463at2"/>
<protein>
    <recommendedName>
        <fullName evidence="1">Spore protein YkvP/CgeB glycosyl transferase-like domain-containing protein</fullName>
    </recommendedName>
</protein>
<evidence type="ECO:0000313" key="2">
    <source>
        <dbReference type="EMBL" id="RNA69869.1"/>
    </source>
</evidence>
<organism evidence="2 3">
    <name type="scientific">Alteribacter keqinensis</name>
    <dbReference type="NCBI Taxonomy" id="2483800"/>
    <lineage>
        <taxon>Bacteria</taxon>
        <taxon>Bacillati</taxon>
        <taxon>Bacillota</taxon>
        <taxon>Bacilli</taxon>
        <taxon>Bacillales</taxon>
        <taxon>Bacillaceae</taxon>
        <taxon>Alteribacter</taxon>
    </lineage>
</organism>
<reference evidence="2 3" key="1">
    <citation type="submission" date="2018-10" db="EMBL/GenBank/DDBJ databases">
        <title>Bacillus Keqinensis sp. nov., a moderately halophilic bacterium isolated from a saline-alkaline lake.</title>
        <authorList>
            <person name="Wang H."/>
        </authorList>
    </citation>
    <scope>NUCLEOTIDE SEQUENCE [LARGE SCALE GENOMIC DNA]</scope>
    <source>
        <strain evidence="2 3">KQ-3</strain>
    </source>
</reference>
<accession>A0A3M7TX67</accession>
<evidence type="ECO:0000259" key="1">
    <source>
        <dbReference type="Pfam" id="PF13524"/>
    </source>
</evidence>
<dbReference type="Proteomes" id="UP000278746">
    <property type="component" value="Unassembled WGS sequence"/>
</dbReference>
<comment type="caution">
    <text evidence="2">The sequence shown here is derived from an EMBL/GenBank/DDBJ whole genome shotgun (WGS) entry which is preliminary data.</text>
</comment>
<evidence type="ECO:0000313" key="3">
    <source>
        <dbReference type="Proteomes" id="UP000278746"/>
    </source>
</evidence>
<dbReference type="Pfam" id="PF13524">
    <property type="entry name" value="Glyco_trans_1_2"/>
    <property type="match status" value="1"/>
</dbReference>
<dbReference type="InterPro" id="IPR055259">
    <property type="entry name" value="YkvP/CgeB_Glyco_trans-like"/>
</dbReference>
<dbReference type="AlphaFoldDB" id="A0A3M7TX67"/>
<keyword evidence="3" id="KW-1185">Reference proteome</keyword>
<feature type="domain" description="Spore protein YkvP/CgeB glycosyl transferase-like" evidence="1">
    <location>
        <begin position="187"/>
        <end position="336"/>
    </location>
</feature>
<sequence>MQENSKKELQVSTQSAYTSRGVRSMKIALVKSNPLPYEHESAVKQFARHGVFVVSISHEQPEDVYIAWLKKERPDFAFCFFQKGEWDRFFSACKKTGTPLAGWLIRDPYELDYTKRMVHHFDLAFSPDKNTAAVYRKLGHQHLFDLPHCLVPERYFPDKTSKQIYQSDLCITGDADHKKAGYINYLHRQTDWTLRVVGRGWSNAIREFKPSPRLLAINYWVPPQIARLFYSNTKIVLTIPDELKASDNATGFPAASPSPDFFAAAGCKAFQLVEKRKGIAGMFHSPKTIVQMNSKEECLAFAGHYLENEKARVLMAEAARNEIMRNHTITHRISMIVSCLMEYTTAIHQEEI</sequence>
<dbReference type="EMBL" id="RHIB01000001">
    <property type="protein sequence ID" value="RNA69869.1"/>
    <property type="molecule type" value="Genomic_DNA"/>
</dbReference>
<gene>
    <name evidence="2" type="ORF">EBO34_08030</name>
</gene>
<proteinExistence type="predicted"/>